<evidence type="ECO:0008006" key="4">
    <source>
        <dbReference type="Google" id="ProtNLM"/>
    </source>
</evidence>
<evidence type="ECO:0000313" key="2">
    <source>
        <dbReference type="EMBL" id="KIV90187.1"/>
    </source>
</evidence>
<feature type="region of interest" description="Disordered" evidence="1">
    <location>
        <begin position="1"/>
        <end position="43"/>
    </location>
</feature>
<dbReference type="VEuPathDB" id="FungiDB:PV10_07518"/>
<dbReference type="PANTHER" id="PTHR43591:SF10">
    <property type="entry name" value="ABC TRANSMEMBRANE TYPE-1 DOMAIN-CONTAINING PROTEIN-RELATED"/>
    <property type="match status" value="1"/>
</dbReference>
<dbReference type="Gene3D" id="3.40.50.150">
    <property type="entry name" value="Vaccinia Virus protein VP39"/>
    <property type="match status" value="1"/>
</dbReference>
<keyword evidence="3" id="KW-1185">Reference proteome</keyword>
<dbReference type="OMA" id="WLECHEM"/>
<organism evidence="2 3">
    <name type="scientific">Exophiala mesophila</name>
    <name type="common">Black yeast-like fungus</name>
    <dbReference type="NCBI Taxonomy" id="212818"/>
    <lineage>
        <taxon>Eukaryota</taxon>
        <taxon>Fungi</taxon>
        <taxon>Dikarya</taxon>
        <taxon>Ascomycota</taxon>
        <taxon>Pezizomycotina</taxon>
        <taxon>Eurotiomycetes</taxon>
        <taxon>Chaetothyriomycetidae</taxon>
        <taxon>Chaetothyriales</taxon>
        <taxon>Herpotrichiellaceae</taxon>
        <taxon>Exophiala</taxon>
    </lineage>
</organism>
<dbReference type="PANTHER" id="PTHR43591">
    <property type="entry name" value="METHYLTRANSFERASE"/>
    <property type="match status" value="1"/>
</dbReference>
<dbReference type="Pfam" id="PF13489">
    <property type="entry name" value="Methyltransf_23"/>
    <property type="match status" value="1"/>
</dbReference>
<dbReference type="HOGENOM" id="CLU_010595_1_1_1"/>
<protein>
    <recommendedName>
        <fullName evidence="4">Methyltransferase domain-containing protein</fullName>
    </recommendedName>
</protein>
<name>A0A0D1Z5S7_EXOME</name>
<gene>
    <name evidence="2" type="ORF">PV10_07518</name>
</gene>
<dbReference type="Proteomes" id="UP000054302">
    <property type="component" value="Unassembled WGS sequence"/>
</dbReference>
<sequence length="360" mass="41213">MSCCTLNFEPSIRMSPEQTMDSPLMPDSDSAHSSNATDENTNSLTASITDYPTYWGRRYHRYKEGNYLFPNDDDENTRLESQHQILKALQGRLFYAPLDPEYTYTVLDIGTGTGIWPIDLADSELLPKAQIFGTDLSPVQPLDVPANVHFEIQDCVDQDWVRDYGSVEYCHVRFLAGALVQYQDLIRSARRYLRPGSGWLECHELHPTPVSDDNTVFDDWALKKWDDDLHDAATQALDPPRPVRIASDVKKWMREAGYVDIHEHISKIPLGPWPKDKRLKWIGDMWLHNWLSGLQGFTLKLFGSDGLNWSREEIEVCLAGVRQAATAKGVHSYQRLYVVYGRRPSPQEESAMFRSPLDPH</sequence>
<dbReference type="SUPFAM" id="SSF53335">
    <property type="entry name" value="S-adenosyl-L-methionine-dependent methyltransferases"/>
    <property type="match status" value="1"/>
</dbReference>
<dbReference type="GO" id="GO:0008168">
    <property type="term" value="F:methyltransferase activity"/>
    <property type="evidence" value="ECO:0007669"/>
    <property type="project" value="TreeGrafter"/>
</dbReference>
<dbReference type="AlphaFoldDB" id="A0A0D1Z5S7"/>
<dbReference type="CDD" id="cd02440">
    <property type="entry name" value="AdoMet_MTases"/>
    <property type="match status" value="1"/>
</dbReference>
<evidence type="ECO:0000313" key="3">
    <source>
        <dbReference type="Proteomes" id="UP000054302"/>
    </source>
</evidence>
<dbReference type="EMBL" id="KN847524">
    <property type="protein sequence ID" value="KIV90187.1"/>
    <property type="molecule type" value="Genomic_DNA"/>
</dbReference>
<reference evidence="2 3" key="1">
    <citation type="submission" date="2015-01" db="EMBL/GenBank/DDBJ databases">
        <title>The Genome Sequence of Exophiala mesophila CBS40295.</title>
        <authorList>
            <consortium name="The Broad Institute Genomics Platform"/>
            <person name="Cuomo C."/>
            <person name="de Hoog S."/>
            <person name="Gorbushina A."/>
            <person name="Stielow B."/>
            <person name="Teixiera M."/>
            <person name="Abouelleil A."/>
            <person name="Chapman S.B."/>
            <person name="Priest M."/>
            <person name="Young S.K."/>
            <person name="Wortman J."/>
            <person name="Nusbaum C."/>
            <person name="Birren B."/>
        </authorList>
    </citation>
    <scope>NUCLEOTIDE SEQUENCE [LARGE SCALE GENOMIC DNA]</scope>
    <source>
        <strain evidence="2 3">CBS 40295</strain>
    </source>
</reference>
<dbReference type="GeneID" id="27325363"/>
<accession>A0A0D1Z5S7</accession>
<dbReference type="OrthoDB" id="2013972at2759"/>
<feature type="compositionally biased region" description="Polar residues" evidence="1">
    <location>
        <begin position="31"/>
        <end position="43"/>
    </location>
</feature>
<dbReference type="InterPro" id="IPR029063">
    <property type="entry name" value="SAM-dependent_MTases_sf"/>
</dbReference>
<dbReference type="STRING" id="212818.A0A0D1Z5S7"/>
<evidence type="ECO:0000256" key="1">
    <source>
        <dbReference type="SAM" id="MobiDB-lite"/>
    </source>
</evidence>
<proteinExistence type="predicted"/>
<dbReference type="RefSeq" id="XP_016221761.1">
    <property type="nucleotide sequence ID" value="XM_016372429.1"/>
</dbReference>